<proteinExistence type="predicted"/>
<feature type="region of interest" description="Disordered" evidence="1">
    <location>
        <begin position="71"/>
        <end position="91"/>
    </location>
</feature>
<dbReference type="EMBL" id="JAADYS010001682">
    <property type="protein sequence ID" value="KAF4461622.1"/>
    <property type="molecule type" value="Genomic_DNA"/>
</dbReference>
<sequence>MAEVDEEPTDGTPERARARPEVTNRGHDMASIVQAGYLGSRNVSVGHGSQHNGNIYHTYNTTHVYLPMQPAEALPPKDRSPSPEPIGQRGVECSGCQRRDVLILDLRIALGVIMMMLLTWGVIRATRHVL</sequence>
<evidence type="ECO:0000313" key="3">
    <source>
        <dbReference type="EMBL" id="KAF4461622.1"/>
    </source>
</evidence>
<evidence type="ECO:0000256" key="2">
    <source>
        <dbReference type="SAM" id="Phobius"/>
    </source>
</evidence>
<dbReference type="AlphaFoldDB" id="A0A8H4L4S6"/>
<evidence type="ECO:0000256" key="1">
    <source>
        <dbReference type="SAM" id="MobiDB-lite"/>
    </source>
</evidence>
<keyword evidence="2" id="KW-1133">Transmembrane helix</keyword>
<feature type="compositionally biased region" description="Basic and acidic residues" evidence="1">
    <location>
        <begin position="12"/>
        <end position="26"/>
    </location>
</feature>
<name>A0A8H4L4S6_9HYPO</name>
<evidence type="ECO:0000313" key="4">
    <source>
        <dbReference type="Proteomes" id="UP000554235"/>
    </source>
</evidence>
<protein>
    <submittedName>
        <fullName evidence="3">Uncharacterized protein</fullName>
    </submittedName>
</protein>
<dbReference type="Proteomes" id="UP000554235">
    <property type="component" value="Unassembled WGS sequence"/>
</dbReference>
<comment type="caution">
    <text evidence="3">The sequence shown here is derived from an EMBL/GenBank/DDBJ whole genome shotgun (WGS) entry which is preliminary data.</text>
</comment>
<keyword evidence="4" id="KW-1185">Reference proteome</keyword>
<accession>A0A8H4L4S6</accession>
<gene>
    <name evidence="3" type="ORF">FALBO_11575</name>
</gene>
<feature type="transmembrane region" description="Helical" evidence="2">
    <location>
        <begin position="104"/>
        <end position="123"/>
    </location>
</feature>
<organism evidence="3 4">
    <name type="scientific">Fusarium albosuccineum</name>
    <dbReference type="NCBI Taxonomy" id="1237068"/>
    <lineage>
        <taxon>Eukaryota</taxon>
        <taxon>Fungi</taxon>
        <taxon>Dikarya</taxon>
        <taxon>Ascomycota</taxon>
        <taxon>Pezizomycotina</taxon>
        <taxon>Sordariomycetes</taxon>
        <taxon>Hypocreomycetidae</taxon>
        <taxon>Hypocreales</taxon>
        <taxon>Nectriaceae</taxon>
        <taxon>Fusarium</taxon>
        <taxon>Fusarium decemcellulare species complex</taxon>
    </lineage>
</organism>
<reference evidence="3 4" key="1">
    <citation type="submission" date="2020-01" db="EMBL/GenBank/DDBJ databases">
        <title>Identification and distribution of gene clusters putatively required for synthesis of sphingolipid metabolism inhibitors in phylogenetically diverse species of the filamentous fungus Fusarium.</title>
        <authorList>
            <person name="Kim H.-S."/>
            <person name="Busman M."/>
            <person name="Brown D.W."/>
            <person name="Divon H."/>
            <person name="Uhlig S."/>
            <person name="Proctor R.H."/>
        </authorList>
    </citation>
    <scope>NUCLEOTIDE SEQUENCE [LARGE SCALE GENOMIC DNA]</scope>
    <source>
        <strain evidence="3 4">NRRL 20459</strain>
    </source>
</reference>
<feature type="region of interest" description="Disordered" evidence="1">
    <location>
        <begin position="1"/>
        <end position="26"/>
    </location>
</feature>
<keyword evidence="2" id="KW-0472">Membrane</keyword>
<keyword evidence="2" id="KW-0812">Transmembrane</keyword>